<evidence type="ECO:0000256" key="1">
    <source>
        <dbReference type="SAM" id="Coils"/>
    </source>
</evidence>
<dbReference type="PANTHER" id="PTHR40515:SF1">
    <property type="entry name" value="CILIA- AND FLAGELLA-ASSOCIATED PROTEIN 157"/>
    <property type="match status" value="1"/>
</dbReference>
<reference evidence="2" key="1">
    <citation type="submission" date="2021-01" db="EMBL/GenBank/DDBJ databases">
        <authorList>
            <consortium name="Genoscope - CEA"/>
            <person name="William W."/>
        </authorList>
    </citation>
    <scope>NUCLEOTIDE SEQUENCE</scope>
</reference>
<dbReference type="PANTHER" id="PTHR40515">
    <property type="entry name" value="CILIA- AND FLAGELLA-ASSOCIATED PROTEIN 157"/>
    <property type="match status" value="1"/>
</dbReference>
<protein>
    <submittedName>
        <fullName evidence="2">Uncharacterized protein</fullName>
    </submittedName>
</protein>
<dbReference type="EMBL" id="CAJJDM010000105">
    <property type="protein sequence ID" value="CAD8096649.1"/>
    <property type="molecule type" value="Genomic_DNA"/>
</dbReference>
<dbReference type="Proteomes" id="UP000688137">
    <property type="component" value="Unassembled WGS sequence"/>
</dbReference>
<comment type="caution">
    <text evidence="2">The sequence shown here is derived from an EMBL/GenBank/DDBJ whole genome shotgun (WGS) entry which is preliminary data.</text>
</comment>
<evidence type="ECO:0000313" key="3">
    <source>
        <dbReference type="Proteomes" id="UP000688137"/>
    </source>
</evidence>
<organism evidence="2 3">
    <name type="scientific">Paramecium primaurelia</name>
    <dbReference type="NCBI Taxonomy" id="5886"/>
    <lineage>
        <taxon>Eukaryota</taxon>
        <taxon>Sar</taxon>
        <taxon>Alveolata</taxon>
        <taxon>Ciliophora</taxon>
        <taxon>Intramacronucleata</taxon>
        <taxon>Oligohymenophorea</taxon>
        <taxon>Peniculida</taxon>
        <taxon>Parameciidae</taxon>
        <taxon>Paramecium</taxon>
    </lineage>
</organism>
<evidence type="ECO:0000313" key="2">
    <source>
        <dbReference type="EMBL" id="CAD8096649.1"/>
    </source>
</evidence>
<dbReference type="AlphaFoldDB" id="A0A8S1NYT5"/>
<sequence>MFDSDSFAIRNSHKSYISGKNYEDIQSQPSSPHKITRINDLKNQVENYLDMLESKVTMVKEKALSEFVIAYNGYMRQVKEDLKYLKEKSIEMEKYYKDNKRIQNMEQQLEWFREESVKLYNKIEVKNKDIFELKFRLQEVQKENEFLEEQIKQLMRKNKKYEVIRHTTSVVTEQAEQIKEQQLFCTQPRPKRIMSGQAQPKHIKQLQDIFERITHEDQNQIINEIALYVTFIENNQTKQIQLLRQKMNQAISQSTKAFATRSEYEEFFIECVEQVRKDIMRRRQNVQVENKLSDFNVFRKEDKFKILELVLMNDRLLQTLHQKLFPSSHIGQLLEPTTIQTEYQDILHQIDKKRSFSTKDRMIIKKGKLLYK</sequence>
<keyword evidence="1" id="KW-0175">Coiled coil</keyword>
<proteinExistence type="predicted"/>
<name>A0A8S1NYT5_PARPR</name>
<feature type="coiled-coil region" evidence="1">
    <location>
        <begin position="102"/>
        <end position="164"/>
    </location>
</feature>
<keyword evidence="3" id="KW-1185">Reference proteome</keyword>
<dbReference type="OMA" id="EWFRDES"/>
<accession>A0A8S1NYT5</accession>
<gene>
    <name evidence="2" type="ORF">PPRIM_AZ9-3.1.T1020031</name>
</gene>